<proteinExistence type="predicted"/>
<dbReference type="Pfam" id="PF09837">
    <property type="entry name" value="DUF2064"/>
    <property type="match status" value="1"/>
</dbReference>
<sequence>MVKEPYLGRVKTRLGLDLGLVAATWWYRHQVMRTLRNLRDPRWRIVLAVSPDREGMRSRIWPGYLPRIPQGSGDLGSRMARCLAYVGGAPSCLIGSDIPGIRKHHIQAAFAGFGSYSAMIGPATDGGYWLIGLRHPAQQPAGFLRNVRWSTEYALEDTLASAPSLNWGRCDVLSDVDTGADLYRLQYPA</sequence>
<accession>A0A2T5HTN2</accession>
<protein>
    <recommendedName>
        <fullName evidence="3">Glycosyltransferase</fullName>
    </recommendedName>
</protein>
<gene>
    <name evidence="1" type="ORF">C8N42_103244</name>
</gene>
<dbReference type="Proteomes" id="UP000244077">
    <property type="component" value="Unassembled WGS sequence"/>
</dbReference>
<dbReference type="InterPro" id="IPR018641">
    <property type="entry name" value="Trfase_1_rSAM/seldom-assoc"/>
</dbReference>
<dbReference type="SUPFAM" id="SSF53448">
    <property type="entry name" value="Nucleotide-diphospho-sugar transferases"/>
    <property type="match status" value="1"/>
</dbReference>
<organism evidence="1 2">
    <name type="scientific">Celeribacter persicus</name>
    <dbReference type="NCBI Taxonomy" id="1651082"/>
    <lineage>
        <taxon>Bacteria</taxon>
        <taxon>Pseudomonadati</taxon>
        <taxon>Pseudomonadota</taxon>
        <taxon>Alphaproteobacteria</taxon>
        <taxon>Rhodobacterales</taxon>
        <taxon>Roseobacteraceae</taxon>
        <taxon>Celeribacter</taxon>
    </lineage>
</organism>
<dbReference type="OrthoDB" id="9798250at2"/>
<reference evidence="1 2" key="1">
    <citation type="submission" date="2018-04" db="EMBL/GenBank/DDBJ databases">
        <title>Genomic Encyclopedia of Archaeal and Bacterial Type Strains, Phase II (KMG-II): from individual species to whole genera.</title>
        <authorList>
            <person name="Goeker M."/>
        </authorList>
    </citation>
    <scope>NUCLEOTIDE SEQUENCE [LARGE SCALE GENOMIC DNA]</scope>
    <source>
        <strain evidence="1 2">DSM 100434</strain>
    </source>
</reference>
<name>A0A2T5HTN2_9RHOB</name>
<evidence type="ECO:0000313" key="1">
    <source>
        <dbReference type="EMBL" id="PTQ74952.1"/>
    </source>
</evidence>
<dbReference type="PANTHER" id="PTHR36529:SF1">
    <property type="entry name" value="GLYCOSYLTRANSFERASE"/>
    <property type="match status" value="1"/>
</dbReference>
<dbReference type="EMBL" id="QAOH01000003">
    <property type="protein sequence ID" value="PTQ74952.1"/>
    <property type="molecule type" value="Genomic_DNA"/>
</dbReference>
<dbReference type="Gene3D" id="3.90.550.10">
    <property type="entry name" value="Spore Coat Polysaccharide Biosynthesis Protein SpsA, Chain A"/>
    <property type="match status" value="1"/>
</dbReference>
<comment type="caution">
    <text evidence="1">The sequence shown here is derived from an EMBL/GenBank/DDBJ whole genome shotgun (WGS) entry which is preliminary data.</text>
</comment>
<evidence type="ECO:0000313" key="2">
    <source>
        <dbReference type="Proteomes" id="UP000244077"/>
    </source>
</evidence>
<dbReference type="AlphaFoldDB" id="A0A2T5HTN2"/>
<evidence type="ECO:0008006" key="3">
    <source>
        <dbReference type="Google" id="ProtNLM"/>
    </source>
</evidence>
<dbReference type="PANTHER" id="PTHR36529">
    <property type="entry name" value="SLL1095 PROTEIN"/>
    <property type="match status" value="1"/>
</dbReference>
<dbReference type="InterPro" id="IPR029044">
    <property type="entry name" value="Nucleotide-diphossugar_trans"/>
</dbReference>
<keyword evidence="2" id="KW-1185">Reference proteome</keyword>